<dbReference type="AlphaFoldDB" id="A0A9X0DNA7"/>
<keyword evidence="2" id="KW-1185">Reference proteome</keyword>
<dbReference type="OrthoDB" id="341259at2759"/>
<evidence type="ECO:0008006" key="3">
    <source>
        <dbReference type="Google" id="ProtNLM"/>
    </source>
</evidence>
<gene>
    <name evidence="1" type="ORF">OCU04_004001</name>
</gene>
<accession>A0A9X0DNA7</accession>
<dbReference type="Proteomes" id="UP001152300">
    <property type="component" value="Unassembled WGS sequence"/>
</dbReference>
<protein>
    <recommendedName>
        <fullName evidence="3">Fungal N-terminal domain-containing protein</fullName>
    </recommendedName>
</protein>
<dbReference type="EMBL" id="JAPEIS010000003">
    <property type="protein sequence ID" value="KAJ8068445.1"/>
    <property type="molecule type" value="Genomic_DNA"/>
</dbReference>
<organism evidence="1 2">
    <name type="scientific">Sclerotinia nivalis</name>
    <dbReference type="NCBI Taxonomy" id="352851"/>
    <lineage>
        <taxon>Eukaryota</taxon>
        <taxon>Fungi</taxon>
        <taxon>Dikarya</taxon>
        <taxon>Ascomycota</taxon>
        <taxon>Pezizomycotina</taxon>
        <taxon>Leotiomycetes</taxon>
        <taxon>Helotiales</taxon>
        <taxon>Sclerotiniaceae</taxon>
        <taxon>Sclerotinia</taxon>
    </lineage>
</organism>
<evidence type="ECO:0000313" key="1">
    <source>
        <dbReference type="EMBL" id="KAJ8068445.1"/>
    </source>
</evidence>
<proteinExistence type="predicted"/>
<comment type="caution">
    <text evidence="1">The sequence shown here is derived from an EMBL/GenBank/DDBJ whole genome shotgun (WGS) entry which is preliminary data.</text>
</comment>
<reference evidence="1" key="1">
    <citation type="submission" date="2022-11" db="EMBL/GenBank/DDBJ databases">
        <title>Genome Resource of Sclerotinia nivalis Strain SnTB1, a Plant Pathogen Isolated from American Ginseng.</title>
        <authorList>
            <person name="Fan S."/>
        </authorList>
    </citation>
    <scope>NUCLEOTIDE SEQUENCE</scope>
    <source>
        <strain evidence="1">SnTB1</strain>
    </source>
</reference>
<name>A0A9X0DNA7_9HELO</name>
<sequence>MLDPFSAVSLAAAIIQLVDFSSKVISSAAELHRSSSGALANNLELSTIVSDLSALSNNLEARILHQGKHSCNTDEQAIRSLASECKELSDKLLHDLDGLKIKGPHTMWASARQSLRSLWKEAYISHMLKQLDGFRS</sequence>
<evidence type="ECO:0000313" key="2">
    <source>
        <dbReference type="Proteomes" id="UP001152300"/>
    </source>
</evidence>